<organism evidence="2 3">
    <name type="scientific">Caldovatus sediminis</name>
    <dbReference type="NCBI Taxonomy" id="2041189"/>
    <lineage>
        <taxon>Bacteria</taxon>
        <taxon>Pseudomonadati</taxon>
        <taxon>Pseudomonadota</taxon>
        <taxon>Alphaproteobacteria</taxon>
        <taxon>Acetobacterales</taxon>
        <taxon>Roseomonadaceae</taxon>
        <taxon>Caldovatus</taxon>
    </lineage>
</organism>
<accession>A0A8J3EDB0</accession>
<evidence type="ECO:0000313" key="2">
    <source>
        <dbReference type="EMBL" id="GGG40996.1"/>
    </source>
</evidence>
<dbReference type="Proteomes" id="UP000597507">
    <property type="component" value="Unassembled WGS sequence"/>
</dbReference>
<comment type="caution">
    <text evidence="2">The sequence shown here is derived from an EMBL/GenBank/DDBJ whole genome shotgun (WGS) entry which is preliminary data.</text>
</comment>
<name>A0A8J3EDB0_9PROT</name>
<sequence>MFDDEEERLRRQAAASAKGRRGLEPAVLDGWSVAEMRDYVAALRAEIVRTEAAIAAREAQRGAADALFRKS</sequence>
<dbReference type="Pfam" id="PF06698">
    <property type="entry name" value="DUF1192"/>
    <property type="match status" value="1"/>
</dbReference>
<evidence type="ECO:0008006" key="4">
    <source>
        <dbReference type="Google" id="ProtNLM"/>
    </source>
</evidence>
<dbReference type="EMBL" id="BMKS01000010">
    <property type="protein sequence ID" value="GGG40996.1"/>
    <property type="molecule type" value="Genomic_DNA"/>
</dbReference>
<proteinExistence type="predicted"/>
<dbReference type="AlphaFoldDB" id="A0A8J3EDB0"/>
<evidence type="ECO:0000313" key="3">
    <source>
        <dbReference type="Proteomes" id="UP000597507"/>
    </source>
</evidence>
<protein>
    <recommendedName>
        <fullName evidence="4">DUF1192 domain-containing protein</fullName>
    </recommendedName>
</protein>
<keyword evidence="3" id="KW-1185">Reference proteome</keyword>
<feature type="region of interest" description="Disordered" evidence="1">
    <location>
        <begin position="1"/>
        <end position="22"/>
    </location>
</feature>
<dbReference type="RefSeq" id="WP_188901791.1">
    <property type="nucleotide sequence ID" value="NZ_BMKS01000010.1"/>
</dbReference>
<gene>
    <name evidence="2" type="ORF">GCM10010964_30800</name>
</gene>
<dbReference type="InterPro" id="IPR009579">
    <property type="entry name" value="DUF1192"/>
</dbReference>
<evidence type="ECO:0000256" key="1">
    <source>
        <dbReference type="SAM" id="MobiDB-lite"/>
    </source>
</evidence>
<reference evidence="2 3" key="1">
    <citation type="journal article" date="2014" name="Int. J. Syst. Evol. Microbiol.">
        <title>Complete genome sequence of Corynebacterium casei LMG S-19264T (=DSM 44701T), isolated from a smear-ripened cheese.</title>
        <authorList>
            <consortium name="US DOE Joint Genome Institute (JGI-PGF)"/>
            <person name="Walter F."/>
            <person name="Albersmeier A."/>
            <person name="Kalinowski J."/>
            <person name="Ruckert C."/>
        </authorList>
    </citation>
    <scope>NUCLEOTIDE SEQUENCE [LARGE SCALE GENOMIC DNA]</scope>
    <source>
        <strain evidence="2 3">CGMCC 1.16330</strain>
    </source>
</reference>